<evidence type="ECO:0000313" key="1">
    <source>
        <dbReference type="EMBL" id="CAI9700120.1"/>
    </source>
</evidence>
<reference evidence="1" key="1">
    <citation type="submission" date="2023-05" db="EMBL/GenBank/DDBJ databases">
        <authorList>
            <consortium name="ELIXIR-Norway"/>
        </authorList>
    </citation>
    <scope>NUCLEOTIDE SEQUENCE</scope>
</reference>
<accession>A0ACB0EHN3</accession>
<evidence type="ECO:0000313" key="2">
    <source>
        <dbReference type="Proteomes" id="UP001162501"/>
    </source>
</evidence>
<proteinExistence type="predicted"/>
<sequence length="191" mass="20196">MQRRVLGPWEGLWRVLWGDVLAAAGWSIDWQIGAEAGTPDARRPAACARSVEDGPLAPPAGPGVSRPSGRPRDGGRGCARKGRGLAPPSRVSGAAGSWSLEPRSRYSEARHVCLARGVPAPDPAAMCWVAVPLPAVFAKTWEASPPPHPPFLRPAWTLRQELVFPRNRGPVADLTGMTAGGGPASRLRVSP</sequence>
<protein>
    <submittedName>
        <fullName evidence="1">Uncharacterized protein</fullName>
    </submittedName>
</protein>
<organism evidence="1 2">
    <name type="scientific">Rangifer tarandus platyrhynchus</name>
    <name type="common">Svalbard reindeer</name>
    <dbReference type="NCBI Taxonomy" id="3082113"/>
    <lineage>
        <taxon>Eukaryota</taxon>
        <taxon>Metazoa</taxon>
        <taxon>Chordata</taxon>
        <taxon>Craniata</taxon>
        <taxon>Vertebrata</taxon>
        <taxon>Euteleostomi</taxon>
        <taxon>Mammalia</taxon>
        <taxon>Eutheria</taxon>
        <taxon>Laurasiatheria</taxon>
        <taxon>Artiodactyla</taxon>
        <taxon>Ruminantia</taxon>
        <taxon>Pecora</taxon>
        <taxon>Cervidae</taxon>
        <taxon>Odocoileinae</taxon>
        <taxon>Rangifer</taxon>
    </lineage>
</organism>
<dbReference type="EMBL" id="OX596104">
    <property type="protein sequence ID" value="CAI9700120.1"/>
    <property type="molecule type" value="Genomic_DNA"/>
</dbReference>
<gene>
    <name evidence="1" type="ORF">MRATA1EN3_LOCUS11333</name>
</gene>
<dbReference type="Proteomes" id="UP001162501">
    <property type="component" value="Chromosome 20"/>
</dbReference>
<name>A0ACB0EHN3_RANTA</name>